<dbReference type="RefSeq" id="WP_147662827.1">
    <property type="nucleotide sequence ID" value="NZ_CP042905.2"/>
</dbReference>
<keyword evidence="1" id="KW-1133">Transmembrane helix</keyword>
<proteinExistence type="predicted"/>
<dbReference type="GeneID" id="41329752"/>
<keyword evidence="3" id="KW-1185">Reference proteome</keyword>
<dbReference type="AlphaFoldDB" id="A0A5B9DA08"/>
<evidence type="ECO:0000313" key="2">
    <source>
        <dbReference type="EMBL" id="QEE15933.1"/>
    </source>
</evidence>
<feature type="transmembrane region" description="Helical" evidence="1">
    <location>
        <begin position="41"/>
        <end position="61"/>
    </location>
</feature>
<keyword evidence="1" id="KW-0812">Transmembrane</keyword>
<dbReference type="KEGG" id="psyt:DSAG12_01760"/>
<reference evidence="2 3" key="2">
    <citation type="journal article" date="2024" name="Int. J. Syst. Evol. Microbiol.">
        <title>Promethearchaeum syntrophicum gen. nov., sp. nov., an anaerobic, obligately syntrophic archaeon, the first isolate of the lineage 'Asgard' archaea, and proposal of the new archaeal phylum Promethearchaeota phyl. nov. and kingdom Promethearchaeati regn. nov.</title>
        <authorList>
            <person name="Imachi H."/>
            <person name="Nobu M.K."/>
            <person name="Kato S."/>
            <person name="Takaki Y."/>
            <person name="Miyazaki M."/>
            <person name="Miyata M."/>
            <person name="Ogawara M."/>
            <person name="Saito Y."/>
            <person name="Sakai S."/>
            <person name="Tahara Y.O."/>
            <person name="Takano Y."/>
            <person name="Tasumi E."/>
            <person name="Uematsu K."/>
            <person name="Yoshimura T."/>
            <person name="Itoh T."/>
            <person name="Ohkuma M."/>
            <person name="Takai K."/>
        </authorList>
    </citation>
    <scope>NUCLEOTIDE SEQUENCE [LARGE SCALE GENOMIC DNA]</scope>
    <source>
        <strain evidence="2 3">MK-D1</strain>
    </source>
</reference>
<dbReference type="Proteomes" id="UP000321408">
    <property type="component" value="Chromosome"/>
</dbReference>
<reference evidence="2 3" key="1">
    <citation type="journal article" date="2020" name="Nature">
        <title>Isolation of an archaeon at the prokaryote-eukaryote interface.</title>
        <authorList>
            <person name="Imachi H."/>
            <person name="Nobu M.K."/>
            <person name="Nakahara N."/>
            <person name="Morono Y."/>
            <person name="Ogawara M."/>
            <person name="Takaki Y."/>
            <person name="Takano Y."/>
            <person name="Uematsu K."/>
            <person name="Ikuta T."/>
            <person name="Ito M."/>
            <person name="Matsui Y."/>
            <person name="Miyazaki M."/>
            <person name="Murata K."/>
            <person name="Saito Y."/>
            <person name="Sakai S."/>
            <person name="Song C."/>
            <person name="Tasumi E."/>
            <person name="Yamanaka Y."/>
            <person name="Yamaguchi T."/>
            <person name="Kamagata Y."/>
            <person name="Tamaki H."/>
            <person name="Takai K."/>
        </authorList>
    </citation>
    <scope>NUCLEOTIDE SEQUENCE [LARGE SCALE GENOMIC DNA]</scope>
    <source>
        <strain evidence="2 3">MK-D1</strain>
    </source>
</reference>
<feature type="transmembrane region" description="Helical" evidence="1">
    <location>
        <begin position="167"/>
        <end position="188"/>
    </location>
</feature>
<feature type="transmembrane region" description="Helical" evidence="1">
    <location>
        <begin position="67"/>
        <end position="87"/>
    </location>
</feature>
<accession>A0A5B9DA08</accession>
<dbReference type="EMBL" id="CP042905">
    <property type="protein sequence ID" value="QEE15933.1"/>
    <property type="molecule type" value="Genomic_DNA"/>
</dbReference>
<organism evidence="2 3">
    <name type="scientific">Promethearchaeum syntrophicum</name>
    <dbReference type="NCBI Taxonomy" id="2594042"/>
    <lineage>
        <taxon>Archaea</taxon>
        <taxon>Promethearchaeati</taxon>
        <taxon>Promethearchaeota</taxon>
        <taxon>Promethearchaeia</taxon>
        <taxon>Promethearchaeales</taxon>
        <taxon>Promethearchaeaceae</taxon>
        <taxon>Promethearchaeum</taxon>
    </lineage>
</organism>
<name>A0A5B9DA08_9ARCH</name>
<evidence type="ECO:0000256" key="1">
    <source>
        <dbReference type="SAM" id="Phobius"/>
    </source>
</evidence>
<sequence length="298" mass="34301">MSLPHVIETTHSDGINQLLKISQQRIIHQVAKKKQLIRAQLFIVVMLGIAITLHLIPFLFIDRTPRIFATGIIIIIGFNNNISIQLIRKKKLINETQQFLKKIKDSKKLNRNGVFFPLISNYLHNLYNLLFYGKKKNKLPESFFLSTTQEYDPEIEEGLIKSLNNDIFINLSIGFVYILAAVLAGVFMPERIQIPFYLGSLIILISLFIGLWIICLKLRHHLSSWIRGFMDLQIWVKMIENLPIKSEKSDLQNPVAYPTNETALSDTKIARNVLFCPFCGEADQLQDKFCQNCGKLIE</sequence>
<protein>
    <submittedName>
        <fullName evidence="2">Zinc ribbon domain-containing protein</fullName>
    </submittedName>
</protein>
<feature type="transmembrane region" description="Helical" evidence="1">
    <location>
        <begin position="194"/>
        <end position="216"/>
    </location>
</feature>
<keyword evidence="1" id="KW-0472">Membrane</keyword>
<evidence type="ECO:0000313" key="3">
    <source>
        <dbReference type="Proteomes" id="UP000321408"/>
    </source>
</evidence>
<gene>
    <name evidence="2" type="ORF">DSAG12_01760</name>
</gene>